<gene>
    <name evidence="2" type="ORF">G5C51_42380</name>
</gene>
<protein>
    <recommendedName>
        <fullName evidence="4">Integral membrane protein</fullName>
    </recommendedName>
</protein>
<dbReference type="Proteomes" id="UP000481583">
    <property type="component" value="Unassembled WGS sequence"/>
</dbReference>
<feature type="transmembrane region" description="Helical" evidence="1">
    <location>
        <begin position="44"/>
        <end position="62"/>
    </location>
</feature>
<dbReference type="RefSeq" id="WP_165246281.1">
    <property type="nucleotide sequence ID" value="NZ_JAAKZV010000599.1"/>
</dbReference>
<evidence type="ECO:0000313" key="3">
    <source>
        <dbReference type="Proteomes" id="UP000481583"/>
    </source>
</evidence>
<dbReference type="EMBL" id="JAAKZV010000599">
    <property type="protein sequence ID" value="NGN70509.1"/>
    <property type="molecule type" value="Genomic_DNA"/>
</dbReference>
<sequence length="180" mass="18364">MRGFLDYAAGVLTLVLLTAAVCWGLLAGERTALATRHRLLAQAIHRATAVAALGALALHVGVKVAEARVGVRGVLLPFGDISFGSAFRSAFTGGTDAGSRAAADGRALVIGIGSLAAWLLLAAVVTGVLRGVLAGRGRASARWRALHACAYPAWCAALVHGLKSGREPAGWVTAAYVVSL</sequence>
<evidence type="ECO:0000313" key="2">
    <source>
        <dbReference type="EMBL" id="NGN70509.1"/>
    </source>
</evidence>
<reference evidence="2 3" key="1">
    <citation type="submission" date="2020-02" db="EMBL/GenBank/DDBJ databases">
        <title>Whole-genome analyses of novel actinobacteria.</title>
        <authorList>
            <person name="Sahin N."/>
        </authorList>
    </citation>
    <scope>NUCLEOTIDE SEQUENCE [LARGE SCALE GENOMIC DNA]</scope>
    <source>
        <strain evidence="2 3">A7024</strain>
    </source>
</reference>
<keyword evidence="1" id="KW-1133">Transmembrane helix</keyword>
<dbReference type="AlphaFoldDB" id="A0A6G4UFC3"/>
<keyword evidence="1" id="KW-0472">Membrane</keyword>
<proteinExistence type="predicted"/>
<organism evidence="2 3">
    <name type="scientific">Streptomyces coryli</name>
    <dbReference type="NCBI Taxonomy" id="1128680"/>
    <lineage>
        <taxon>Bacteria</taxon>
        <taxon>Bacillati</taxon>
        <taxon>Actinomycetota</taxon>
        <taxon>Actinomycetes</taxon>
        <taxon>Kitasatosporales</taxon>
        <taxon>Streptomycetaceae</taxon>
        <taxon>Streptomyces</taxon>
    </lineage>
</organism>
<accession>A0A6G4UFC3</accession>
<comment type="caution">
    <text evidence="2">The sequence shown here is derived from an EMBL/GenBank/DDBJ whole genome shotgun (WGS) entry which is preliminary data.</text>
</comment>
<feature type="transmembrane region" description="Helical" evidence="1">
    <location>
        <begin position="69"/>
        <end position="87"/>
    </location>
</feature>
<keyword evidence="1" id="KW-0812">Transmembrane</keyword>
<evidence type="ECO:0000256" key="1">
    <source>
        <dbReference type="SAM" id="Phobius"/>
    </source>
</evidence>
<name>A0A6G4UFC3_9ACTN</name>
<feature type="non-terminal residue" evidence="2">
    <location>
        <position position="180"/>
    </location>
</feature>
<feature type="transmembrane region" description="Helical" evidence="1">
    <location>
        <begin position="107"/>
        <end position="133"/>
    </location>
</feature>
<keyword evidence="3" id="KW-1185">Reference proteome</keyword>
<evidence type="ECO:0008006" key="4">
    <source>
        <dbReference type="Google" id="ProtNLM"/>
    </source>
</evidence>